<dbReference type="EMBL" id="JBDJAW010000018">
    <property type="protein sequence ID" value="MEN3537738.1"/>
    <property type="molecule type" value="Genomic_DNA"/>
</dbReference>
<keyword evidence="2" id="KW-1133">Transmembrane helix</keyword>
<gene>
    <name evidence="3" type="ORF">AAH991_21675</name>
</gene>
<proteinExistence type="predicted"/>
<comment type="caution">
    <text evidence="3">The sequence shown here is derived from an EMBL/GenBank/DDBJ whole genome shotgun (WGS) entry which is preliminary data.</text>
</comment>
<feature type="transmembrane region" description="Helical" evidence="2">
    <location>
        <begin position="75"/>
        <end position="92"/>
    </location>
</feature>
<keyword evidence="2" id="KW-0472">Membrane</keyword>
<sequence length="121" mass="13805">MSKERARRRAEREAERERLAAARAAREAKAARRREVRDRLVGPVAGAVAAVLPRRPVRVARQRGYLARRRRTENGVVAVLWFLVQVLAWILLDSWTARLGVFLGSILLLPVLVTIVFDRRS</sequence>
<keyword evidence="1" id="KW-0175">Coiled coil</keyword>
<feature type="coiled-coil region" evidence="1">
    <location>
        <begin position="7"/>
        <end position="34"/>
    </location>
</feature>
<dbReference type="Proteomes" id="UP001447516">
    <property type="component" value="Unassembled WGS sequence"/>
</dbReference>
<evidence type="ECO:0000313" key="3">
    <source>
        <dbReference type="EMBL" id="MEN3537738.1"/>
    </source>
</evidence>
<evidence type="ECO:0000256" key="2">
    <source>
        <dbReference type="SAM" id="Phobius"/>
    </source>
</evidence>
<evidence type="ECO:0000256" key="1">
    <source>
        <dbReference type="SAM" id="Coils"/>
    </source>
</evidence>
<protein>
    <recommendedName>
        <fullName evidence="5">Integral membrane protein</fullName>
    </recommendedName>
</protein>
<reference evidence="3 4" key="1">
    <citation type="submission" date="2024-05" db="EMBL/GenBank/DDBJ databases">
        <title>Microbispora sp.ZYX-F-249.</title>
        <authorList>
            <person name="Xie H."/>
        </authorList>
    </citation>
    <scope>NUCLEOTIDE SEQUENCE [LARGE SCALE GENOMIC DNA]</scope>
    <source>
        <strain evidence="3 4">ZYX-F-249</strain>
    </source>
</reference>
<feature type="transmembrane region" description="Helical" evidence="2">
    <location>
        <begin position="98"/>
        <end position="117"/>
    </location>
</feature>
<organism evidence="3 4">
    <name type="scientific">Microbispora maris</name>
    <dbReference type="NCBI Taxonomy" id="3144104"/>
    <lineage>
        <taxon>Bacteria</taxon>
        <taxon>Bacillati</taxon>
        <taxon>Actinomycetota</taxon>
        <taxon>Actinomycetes</taxon>
        <taxon>Streptosporangiales</taxon>
        <taxon>Streptosporangiaceae</taxon>
        <taxon>Microbispora</taxon>
    </lineage>
</organism>
<accession>A0ABV0AT54</accession>
<dbReference type="RefSeq" id="WP_346227696.1">
    <property type="nucleotide sequence ID" value="NZ_JBDJAW010000018.1"/>
</dbReference>
<keyword evidence="4" id="KW-1185">Reference proteome</keyword>
<name>A0ABV0AT54_9ACTN</name>
<keyword evidence="2" id="KW-0812">Transmembrane</keyword>
<evidence type="ECO:0000313" key="4">
    <source>
        <dbReference type="Proteomes" id="UP001447516"/>
    </source>
</evidence>
<evidence type="ECO:0008006" key="5">
    <source>
        <dbReference type="Google" id="ProtNLM"/>
    </source>
</evidence>